<dbReference type="Proteomes" id="UP001642483">
    <property type="component" value="Unassembled WGS sequence"/>
</dbReference>
<comment type="caution">
    <text evidence="1">The sequence shown here is derived from an EMBL/GenBank/DDBJ whole genome shotgun (WGS) entry which is preliminary data.</text>
</comment>
<dbReference type="EMBL" id="CAWYQH010000108">
    <property type="protein sequence ID" value="CAK8688101.1"/>
    <property type="molecule type" value="Genomic_DNA"/>
</dbReference>
<gene>
    <name evidence="1" type="ORF">CVLEPA_LOCUS20135</name>
</gene>
<reference evidence="1 2" key="1">
    <citation type="submission" date="2024-02" db="EMBL/GenBank/DDBJ databases">
        <authorList>
            <person name="Daric V."/>
            <person name="Darras S."/>
        </authorList>
    </citation>
    <scope>NUCLEOTIDE SEQUENCE [LARGE SCALE GENOMIC DNA]</scope>
</reference>
<organism evidence="1 2">
    <name type="scientific">Clavelina lepadiformis</name>
    <name type="common">Light-bulb sea squirt</name>
    <name type="synonym">Ascidia lepadiformis</name>
    <dbReference type="NCBI Taxonomy" id="159417"/>
    <lineage>
        <taxon>Eukaryota</taxon>
        <taxon>Metazoa</taxon>
        <taxon>Chordata</taxon>
        <taxon>Tunicata</taxon>
        <taxon>Ascidiacea</taxon>
        <taxon>Aplousobranchia</taxon>
        <taxon>Clavelinidae</taxon>
        <taxon>Clavelina</taxon>
    </lineage>
</organism>
<accession>A0ABP0G8G6</accession>
<evidence type="ECO:0000313" key="2">
    <source>
        <dbReference type="Proteomes" id="UP001642483"/>
    </source>
</evidence>
<sequence length="112" mass="12317">MANKQNVAIANVSPVYDEIMDRKWIKAKRSRKGCMRAIESCMSNCFLVKCLEFFCTSWGGNDADLATDAFGSYLPEAAANHVTAKDVKKFTGLNRGIPRVVALISRKGLDLG</sequence>
<protein>
    <submittedName>
        <fullName evidence="1">Uncharacterized protein</fullName>
    </submittedName>
</protein>
<keyword evidence="2" id="KW-1185">Reference proteome</keyword>
<name>A0ABP0G8G6_CLALP</name>
<evidence type="ECO:0000313" key="1">
    <source>
        <dbReference type="EMBL" id="CAK8688101.1"/>
    </source>
</evidence>
<proteinExistence type="predicted"/>